<dbReference type="STRING" id="765440.A0A0C3FIC0"/>
<evidence type="ECO:0000256" key="1">
    <source>
        <dbReference type="ARBA" id="ARBA00006524"/>
    </source>
</evidence>
<dbReference type="GO" id="GO:0006364">
    <property type="term" value="P:rRNA processing"/>
    <property type="evidence" value="ECO:0007669"/>
    <property type="project" value="UniProtKB-KW"/>
</dbReference>
<dbReference type="InParanoid" id="A0A0C3FIC0"/>
<evidence type="ECO:0000313" key="4">
    <source>
        <dbReference type="EMBL" id="KIM79526.1"/>
    </source>
</evidence>
<feature type="non-terminal residue" evidence="4">
    <location>
        <position position="1"/>
    </location>
</feature>
<proteinExistence type="inferred from homology"/>
<dbReference type="Pfam" id="PF10273">
    <property type="entry name" value="WGG"/>
    <property type="match status" value="1"/>
</dbReference>
<evidence type="ECO:0000313" key="5">
    <source>
        <dbReference type="Proteomes" id="UP000054166"/>
    </source>
</evidence>
<reference evidence="5" key="2">
    <citation type="submission" date="2015-01" db="EMBL/GenBank/DDBJ databases">
        <title>Evolutionary Origins and Diversification of the Mycorrhizal Mutualists.</title>
        <authorList>
            <consortium name="DOE Joint Genome Institute"/>
            <consortium name="Mycorrhizal Genomics Consortium"/>
            <person name="Kohler A."/>
            <person name="Kuo A."/>
            <person name="Nagy L.G."/>
            <person name="Floudas D."/>
            <person name="Copeland A."/>
            <person name="Barry K.W."/>
            <person name="Cichocki N."/>
            <person name="Veneault-Fourrey C."/>
            <person name="LaButti K."/>
            <person name="Lindquist E.A."/>
            <person name="Lipzen A."/>
            <person name="Lundell T."/>
            <person name="Morin E."/>
            <person name="Murat C."/>
            <person name="Riley R."/>
            <person name="Ohm R."/>
            <person name="Sun H."/>
            <person name="Tunlid A."/>
            <person name="Henrissat B."/>
            <person name="Grigoriev I.V."/>
            <person name="Hibbett D.S."/>
            <person name="Martin F."/>
        </authorList>
    </citation>
    <scope>NUCLEOTIDE SEQUENCE [LARGE SCALE GENOMIC DNA]</scope>
    <source>
        <strain evidence="5">F 1598</strain>
    </source>
</reference>
<feature type="non-terminal residue" evidence="4">
    <location>
        <position position="185"/>
    </location>
</feature>
<dbReference type="HOGENOM" id="CLU_074896_0_2_1"/>
<dbReference type="InterPro" id="IPR019398">
    <property type="entry name" value="Pre-rRNA_process_TSR2"/>
</dbReference>
<protein>
    <recommendedName>
        <fullName evidence="6">Pre-rRNA-processing protein TSR2</fullName>
    </recommendedName>
</protein>
<feature type="region of interest" description="Disordered" evidence="3">
    <location>
        <begin position="119"/>
        <end position="185"/>
    </location>
</feature>
<evidence type="ECO:0000256" key="3">
    <source>
        <dbReference type="SAM" id="MobiDB-lite"/>
    </source>
</evidence>
<dbReference type="OrthoDB" id="263560at2759"/>
<organism evidence="4 5">
    <name type="scientific">Piloderma croceum (strain F 1598)</name>
    <dbReference type="NCBI Taxonomy" id="765440"/>
    <lineage>
        <taxon>Eukaryota</taxon>
        <taxon>Fungi</taxon>
        <taxon>Dikarya</taxon>
        <taxon>Basidiomycota</taxon>
        <taxon>Agaricomycotina</taxon>
        <taxon>Agaricomycetes</taxon>
        <taxon>Agaricomycetidae</taxon>
        <taxon>Atheliales</taxon>
        <taxon>Atheliaceae</taxon>
        <taxon>Piloderma</taxon>
    </lineage>
</organism>
<comment type="similarity">
    <text evidence="1">Belongs to the TSR2 family.</text>
</comment>
<evidence type="ECO:0000256" key="2">
    <source>
        <dbReference type="ARBA" id="ARBA00022552"/>
    </source>
</evidence>
<dbReference type="FunCoup" id="A0A0C3FIC0">
    <property type="interactions" value="340"/>
</dbReference>
<feature type="compositionally biased region" description="Acidic residues" evidence="3">
    <location>
        <begin position="137"/>
        <end position="151"/>
    </location>
</feature>
<keyword evidence="2" id="KW-0698">rRNA processing</keyword>
<dbReference type="EMBL" id="KN833009">
    <property type="protein sequence ID" value="KIM79526.1"/>
    <property type="molecule type" value="Genomic_DNA"/>
</dbReference>
<evidence type="ECO:0008006" key="6">
    <source>
        <dbReference type="Google" id="ProtNLM"/>
    </source>
</evidence>
<dbReference type="AlphaFoldDB" id="A0A0C3FIC0"/>
<sequence length="185" mass="20441">TTTSNPVSPTSILFARGVIARLACWPALRIAVDQAWGGPESAEKRTWFASVIVDAFEEQDPSPDDQYIEEMLLQMMEDEFTANLEDGSAEIIAKDVVRLWEDIHAGKQDLVVRFEQQAEKLKGKTPQVQEEVGSGSESEDDEDGEEDDSDEAPQLTDSGERSAKPEPQVDEDGFTLVQGKGKGRR</sequence>
<name>A0A0C3FIC0_PILCF</name>
<keyword evidence="5" id="KW-1185">Reference proteome</keyword>
<dbReference type="Proteomes" id="UP000054166">
    <property type="component" value="Unassembled WGS sequence"/>
</dbReference>
<dbReference type="PANTHER" id="PTHR21250">
    <property type="entry name" value="PRE-RRNA-PROCESSING PROTEIN TSR2 HOMOLOG"/>
    <property type="match status" value="1"/>
</dbReference>
<gene>
    <name evidence="4" type="ORF">PILCRDRAFT_28000</name>
</gene>
<accession>A0A0C3FIC0</accession>
<reference evidence="4 5" key="1">
    <citation type="submission" date="2014-04" db="EMBL/GenBank/DDBJ databases">
        <authorList>
            <consortium name="DOE Joint Genome Institute"/>
            <person name="Kuo A."/>
            <person name="Tarkka M."/>
            <person name="Buscot F."/>
            <person name="Kohler A."/>
            <person name="Nagy L.G."/>
            <person name="Floudas D."/>
            <person name="Copeland A."/>
            <person name="Barry K.W."/>
            <person name="Cichocki N."/>
            <person name="Veneault-Fourrey C."/>
            <person name="LaButti K."/>
            <person name="Lindquist E.A."/>
            <person name="Lipzen A."/>
            <person name="Lundell T."/>
            <person name="Morin E."/>
            <person name="Murat C."/>
            <person name="Sun H."/>
            <person name="Tunlid A."/>
            <person name="Henrissat B."/>
            <person name="Grigoriev I.V."/>
            <person name="Hibbett D.S."/>
            <person name="Martin F."/>
            <person name="Nordberg H.P."/>
            <person name="Cantor M.N."/>
            <person name="Hua S.X."/>
        </authorList>
    </citation>
    <scope>NUCLEOTIDE SEQUENCE [LARGE SCALE GENOMIC DNA]</scope>
    <source>
        <strain evidence="4 5">F 1598</strain>
    </source>
</reference>